<name>A0A974CN99_XENLA</name>
<evidence type="ECO:0000313" key="2">
    <source>
        <dbReference type="Proteomes" id="UP000694892"/>
    </source>
</evidence>
<dbReference type="AlphaFoldDB" id="A0A974CN99"/>
<dbReference type="EMBL" id="CM004476">
    <property type="protein sequence ID" value="OCT75801.1"/>
    <property type="molecule type" value="Genomic_DNA"/>
</dbReference>
<accession>A0A974CN99</accession>
<organism evidence="1 2">
    <name type="scientific">Xenopus laevis</name>
    <name type="common">African clawed frog</name>
    <dbReference type="NCBI Taxonomy" id="8355"/>
    <lineage>
        <taxon>Eukaryota</taxon>
        <taxon>Metazoa</taxon>
        <taxon>Chordata</taxon>
        <taxon>Craniata</taxon>
        <taxon>Vertebrata</taxon>
        <taxon>Euteleostomi</taxon>
        <taxon>Amphibia</taxon>
        <taxon>Batrachia</taxon>
        <taxon>Anura</taxon>
        <taxon>Pipoidea</taxon>
        <taxon>Pipidae</taxon>
        <taxon>Xenopodinae</taxon>
        <taxon>Xenopus</taxon>
        <taxon>Xenopus</taxon>
    </lineage>
</organism>
<proteinExistence type="predicted"/>
<evidence type="ECO:0000313" key="1">
    <source>
        <dbReference type="EMBL" id="OCT75801.1"/>
    </source>
</evidence>
<reference evidence="2" key="1">
    <citation type="journal article" date="2016" name="Nature">
        <title>Genome evolution in the allotetraploid frog Xenopus laevis.</title>
        <authorList>
            <person name="Session A.M."/>
            <person name="Uno Y."/>
            <person name="Kwon T."/>
            <person name="Chapman J.A."/>
            <person name="Toyoda A."/>
            <person name="Takahashi S."/>
            <person name="Fukui A."/>
            <person name="Hikosaka A."/>
            <person name="Suzuki A."/>
            <person name="Kondo M."/>
            <person name="van Heeringen S.J."/>
            <person name="Quigley I."/>
            <person name="Heinz S."/>
            <person name="Ogino H."/>
            <person name="Ochi H."/>
            <person name="Hellsten U."/>
            <person name="Lyons J.B."/>
            <person name="Simakov O."/>
            <person name="Putnam N."/>
            <person name="Stites J."/>
            <person name="Kuroki Y."/>
            <person name="Tanaka T."/>
            <person name="Michiue T."/>
            <person name="Watanabe M."/>
            <person name="Bogdanovic O."/>
            <person name="Lister R."/>
            <person name="Georgiou G."/>
            <person name="Paranjpe S.S."/>
            <person name="van Kruijsbergen I."/>
            <person name="Shu S."/>
            <person name="Carlson J."/>
            <person name="Kinoshita T."/>
            <person name="Ohta Y."/>
            <person name="Mawaribuchi S."/>
            <person name="Jenkins J."/>
            <person name="Grimwood J."/>
            <person name="Schmutz J."/>
            <person name="Mitros T."/>
            <person name="Mozaffari S.V."/>
            <person name="Suzuki Y."/>
            <person name="Haramoto Y."/>
            <person name="Yamamoto T.S."/>
            <person name="Takagi C."/>
            <person name="Heald R."/>
            <person name="Miller K."/>
            <person name="Haudenschild C."/>
            <person name="Kitzman J."/>
            <person name="Nakayama T."/>
            <person name="Izutsu Y."/>
            <person name="Robert J."/>
            <person name="Fortriede J."/>
            <person name="Burns K."/>
            <person name="Lotay V."/>
            <person name="Karimi K."/>
            <person name="Yasuoka Y."/>
            <person name="Dichmann D.S."/>
            <person name="Flajnik M.F."/>
            <person name="Houston D.W."/>
            <person name="Shendure J."/>
            <person name="DuPasquier L."/>
            <person name="Vize P.D."/>
            <person name="Zorn A.M."/>
            <person name="Ito M."/>
            <person name="Marcotte E.M."/>
            <person name="Wallingford J.B."/>
            <person name="Ito Y."/>
            <person name="Asashima M."/>
            <person name="Ueno N."/>
            <person name="Matsuda Y."/>
            <person name="Veenstra G.J."/>
            <person name="Fujiyama A."/>
            <person name="Harland R.M."/>
            <person name="Taira M."/>
            <person name="Rokhsar D.S."/>
        </authorList>
    </citation>
    <scope>NUCLEOTIDE SEQUENCE [LARGE SCALE GENOMIC DNA]</scope>
    <source>
        <strain evidence="2">J</strain>
    </source>
</reference>
<protein>
    <submittedName>
        <fullName evidence="1">Uncharacterized protein</fullName>
    </submittedName>
</protein>
<dbReference type="Proteomes" id="UP000694892">
    <property type="component" value="Chromosome 6L"/>
</dbReference>
<dbReference type="PROSITE" id="PS51257">
    <property type="entry name" value="PROKAR_LIPOPROTEIN"/>
    <property type="match status" value="1"/>
</dbReference>
<sequence>MYVKMTPTYSVSCSCSVFSGCYIILCALKSSYLQNHIIKDNVVFILPMFLESGTANMGSSVHHQPKQIL</sequence>
<gene>
    <name evidence="1" type="ORF">XELAEV_18030989mg</name>
</gene>